<reference evidence="1" key="1">
    <citation type="submission" date="2014-11" db="EMBL/GenBank/DDBJ databases">
        <authorList>
            <person name="Amaro Gonzalez C."/>
        </authorList>
    </citation>
    <scope>NUCLEOTIDE SEQUENCE</scope>
</reference>
<proteinExistence type="predicted"/>
<dbReference type="EMBL" id="GBXM01050400">
    <property type="protein sequence ID" value="JAH58177.1"/>
    <property type="molecule type" value="Transcribed_RNA"/>
</dbReference>
<protein>
    <submittedName>
        <fullName evidence="1">Uncharacterized protein</fullName>
    </submittedName>
</protein>
<dbReference type="AlphaFoldDB" id="A0A0E9TXH2"/>
<organism evidence="1">
    <name type="scientific">Anguilla anguilla</name>
    <name type="common">European freshwater eel</name>
    <name type="synonym">Muraena anguilla</name>
    <dbReference type="NCBI Taxonomy" id="7936"/>
    <lineage>
        <taxon>Eukaryota</taxon>
        <taxon>Metazoa</taxon>
        <taxon>Chordata</taxon>
        <taxon>Craniata</taxon>
        <taxon>Vertebrata</taxon>
        <taxon>Euteleostomi</taxon>
        <taxon>Actinopterygii</taxon>
        <taxon>Neopterygii</taxon>
        <taxon>Teleostei</taxon>
        <taxon>Anguilliformes</taxon>
        <taxon>Anguillidae</taxon>
        <taxon>Anguilla</taxon>
    </lineage>
</organism>
<sequence>MLPSPLFSTFPVNAVFCPRMPELPSFQS</sequence>
<reference evidence="1" key="2">
    <citation type="journal article" date="2015" name="Fish Shellfish Immunol.">
        <title>Early steps in the European eel (Anguilla anguilla)-Vibrio vulnificus interaction in the gills: Role of the RtxA13 toxin.</title>
        <authorList>
            <person name="Callol A."/>
            <person name="Pajuelo D."/>
            <person name="Ebbesson L."/>
            <person name="Teles M."/>
            <person name="MacKenzie S."/>
            <person name="Amaro C."/>
        </authorList>
    </citation>
    <scope>NUCLEOTIDE SEQUENCE</scope>
</reference>
<accession>A0A0E9TXH2</accession>
<evidence type="ECO:0000313" key="1">
    <source>
        <dbReference type="EMBL" id="JAH58177.1"/>
    </source>
</evidence>
<name>A0A0E9TXH2_ANGAN</name>